<dbReference type="VEuPathDB" id="FungiDB:H257_06554"/>
<dbReference type="AlphaFoldDB" id="A0A418BJD4"/>
<accession>A0A418BJD4</accession>
<comment type="caution">
    <text evidence="1">The sequence shown here is derived from an EMBL/GenBank/DDBJ whole genome shotgun (WGS) entry which is preliminary data.</text>
</comment>
<dbReference type="EMBL" id="QUTB01008090">
    <property type="protein sequence ID" value="RHY43496.1"/>
    <property type="molecule type" value="Genomic_DNA"/>
</dbReference>
<dbReference type="Proteomes" id="UP000283543">
    <property type="component" value="Unassembled WGS sequence"/>
</dbReference>
<name>A0A418BJD4_APHAT</name>
<gene>
    <name evidence="1" type="ORF">DYB34_000325</name>
</gene>
<reference evidence="1 2" key="1">
    <citation type="submission" date="2018-08" db="EMBL/GenBank/DDBJ databases">
        <title>Aphanomyces genome sequencing and annotation.</title>
        <authorList>
            <person name="Minardi D."/>
            <person name="Oidtmann B."/>
            <person name="Van Der Giezen M."/>
            <person name="Studholme D.J."/>
        </authorList>
    </citation>
    <scope>NUCLEOTIDE SEQUENCE [LARGE SCALE GENOMIC DNA]</scope>
    <source>
        <strain evidence="1 2">Si</strain>
    </source>
</reference>
<evidence type="ECO:0000313" key="2">
    <source>
        <dbReference type="Proteomes" id="UP000283543"/>
    </source>
</evidence>
<proteinExistence type="predicted"/>
<evidence type="ECO:0000313" key="1">
    <source>
        <dbReference type="EMBL" id="RHY43496.1"/>
    </source>
</evidence>
<dbReference type="VEuPathDB" id="FungiDB:H257_06553"/>
<organism evidence="1 2">
    <name type="scientific">Aphanomyces astaci</name>
    <name type="common">Crayfish plague agent</name>
    <dbReference type="NCBI Taxonomy" id="112090"/>
    <lineage>
        <taxon>Eukaryota</taxon>
        <taxon>Sar</taxon>
        <taxon>Stramenopiles</taxon>
        <taxon>Oomycota</taxon>
        <taxon>Saprolegniomycetes</taxon>
        <taxon>Saprolegniales</taxon>
        <taxon>Verrucalvaceae</taxon>
        <taxon>Aphanomyces</taxon>
    </lineage>
</organism>
<protein>
    <submittedName>
        <fullName evidence="1">Uncharacterized protein</fullName>
    </submittedName>
</protein>
<sequence>MASTGGIQYLITTVAAAALRLFDASVAVATFNLFSDEPIALTRKVRDSMQLMQSFNVSLELPHHCHHTILAGGFHFGVGKIPHQTLVNRIETAYLAQGTGSCRGCATTTGRCHVPVCPEYSSIIDDYDDDHDDMDDVVVDVMYDVDSFWNVHLPPSSQIKISHKPRAKKTKSWCAYLVDAAEGAEIAWLDVVECDNLQRLMDSNDVSPRQEDSLFLLRVGPV</sequence>